<organism evidence="2 3">
    <name type="scientific">Aegilops tauschii subsp. strangulata</name>
    <name type="common">Goatgrass</name>
    <dbReference type="NCBI Taxonomy" id="200361"/>
    <lineage>
        <taxon>Eukaryota</taxon>
        <taxon>Viridiplantae</taxon>
        <taxon>Streptophyta</taxon>
        <taxon>Embryophyta</taxon>
        <taxon>Tracheophyta</taxon>
        <taxon>Spermatophyta</taxon>
        <taxon>Magnoliopsida</taxon>
        <taxon>Liliopsida</taxon>
        <taxon>Poales</taxon>
        <taxon>Poaceae</taxon>
        <taxon>BOP clade</taxon>
        <taxon>Pooideae</taxon>
        <taxon>Triticodae</taxon>
        <taxon>Triticeae</taxon>
        <taxon>Triticinae</taxon>
        <taxon>Aegilops</taxon>
    </lineage>
</organism>
<dbReference type="EnsemblPlants" id="AET7Gv21004400.1">
    <property type="protein sequence ID" value="AET7Gv21004400.1"/>
    <property type="gene ID" value="AET7Gv21004400"/>
</dbReference>
<dbReference type="Proteomes" id="UP000015105">
    <property type="component" value="Chromosome 7D"/>
</dbReference>
<reference evidence="3" key="2">
    <citation type="journal article" date="2017" name="Nat. Plants">
        <title>The Aegilops tauschii genome reveals multiple impacts of transposons.</title>
        <authorList>
            <person name="Zhao G."/>
            <person name="Zou C."/>
            <person name="Li K."/>
            <person name="Wang K."/>
            <person name="Li T."/>
            <person name="Gao L."/>
            <person name="Zhang X."/>
            <person name="Wang H."/>
            <person name="Yang Z."/>
            <person name="Liu X."/>
            <person name="Jiang W."/>
            <person name="Mao L."/>
            <person name="Kong X."/>
            <person name="Jiao Y."/>
            <person name="Jia J."/>
        </authorList>
    </citation>
    <scope>NUCLEOTIDE SEQUENCE [LARGE SCALE GENOMIC DNA]</scope>
    <source>
        <strain evidence="3">cv. AL8/78</strain>
    </source>
</reference>
<reference evidence="2" key="5">
    <citation type="journal article" date="2021" name="G3 (Bethesda)">
        <title>Aegilops tauschii genome assembly Aet v5.0 features greater sequence contiguity and improved annotation.</title>
        <authorList>
            <person name="Wang L."/>
            <person name="Zhu T."/>
            <person name="Rodriguez J.C."/>
            <person name="Deal K.R."/>
            <person name="Dubcovsky J."/>
            <person name="McGuire P.E."/>
            <person name="Lux T."/>
            <person name="Spannagl M."/>
            <person name="Mayer K.F.X."/>
            <person name="Baldrich P."/>
            <person name="Meyers B.C."/>
            <person name="Huo N."/>
            <person name="Gu Y.Q."/>
            <person name="Zhou H."/>
            <person name="Devos K.M."/>
            <person name="Bennetzen J.L."/>
            <person name="Unver T."/>
            <person name="Budak H."/>
            <person name="Gulick P.J."/>
            <person name="Galiba G."/>
            <person name="Kalapos B."/>
            <person name="Nelson D.R."/>
            <person name="Li P."/>
            <person name="You F.M."/>
            <person name="Luo M.C."/>
            <person name="Dvorak J."/>
        </authorList>
    </citation>
    <scope>NUCLEOTIDE SEQUENCE [LARGE SCALE GENOMIC DNA]</scope>
    <source>
        <strain evidence="2">cv. AL8/78</strain>
    </source>
</reference>
<dbReference type="Gramene" id="AET7Gv21004400.1">
    <property type="protein sequence ID" value="AET7Gv21004400.1"/>
    <property type="gene ID" value="AET7Gv21004400"/>
</dbReference>
<feature type="compositionally biased region" description="Basic residues" evidence="1">
    <location>
        <begin position="158"/>
        <end position="168"/>
    </location>
</feature>
<protein>
    <submittedName>
        <fullName evidence="2">Uncharacterized protein</fullName>
    </submittedName>
</protein>
<reference evidence="2" key="4">
    <citation type="submission" date="2019-03" db="UniProtKB">
        <authorList>
            <consortium name="EnsemblPlants"/>
        </authorList>
    </citation>
    <scope>IDENTIFICATION</scope>
</reference>
<reference evidence="3" key="1">
    <citation type="journal article" date="2014" name="Science">
        <title>Ancient hybridizations among the ancestral genomes of bread wheat.</title>
        <authorList>
            <consortium name="International Wheat Genome Sequencing Consortium,"/>
            <person name="Marcussen T."/>
            <person name="Sandve S.R."/>
            <person name="Heier L."/>
            <person name="Spannagl M."/>
            <person name="Pfeifer M."/>
            <person name="Jakobsen K.S."/>
            <person name="Wulff B.B."/>
            <person name="Steuernagel B."/>
            <person name="Mayer K.F."/>
            <person name="Olsen O.A."/>
        </authorList>
    </citation>
    <scope>NUCLEOTIDE SEQUENCE [LARGE SCALE GENOMIC DNA]</scope>
    <source>
        <strain evidence="3">cv. AL8/78</strain>
    </source>
</reference>
<accession>A0A453SMF2</accession>
<feature type="region of interest" description="Disordered" evidence="1">
    <location>
        <begin position="1"/>
        <end position="46"/>
    </location>
</feature>
<dbReference type="AlphaFoldDB" id="A0A453SMF2"/>
<evidence type="ECO:0000313" key="3">
    <source>
        <dbReference type="Proteomes" id="UP000015105"/>
    </source>
</evidence>
<feature type="compositionally biased region" description="Basic residues" evidence="1">
    <location>
        <begin position="110"/>
        <end position="139"/>
    </location>
</feature>
<evidence type="ECO:0000256" key="1">
    <source>
        <dbReference type="SAM" id="MobiDB-lite"/>
    </source>
</evidence>
<sequence>PTRDGDTRRAPMRNPVPLRREPHRELARNRSHKWRPGRERHSGRCLPCPALSACAAREWSRNIPGEYKHQTSRASAAAPRPRLELTVAGGHGRCRVASGRGGGGDDHRLVPRHPLRVPVPRRRAQAALPRRHVLLRRQAHAGGRGGVRAGPGPGPGRRGGRPQRRQRRGRDAVHAEEAPGPEGQEVGGRA</sequence>
<evidence type="ECO:0000313" key="2">
    <source>
        <dbReference type="EnsemblPlants" id="AET7Gv21004400.1"/>
    </source>
</evidence>
<feature type="region of interest" description="Disordered" evidence="1">
    <location>
        <begin position="89"/>
        <end position="190"/>
    </location>
</feature>
<name>A0A453SMF2_AEGTS</name>
<keyword evidence="3" id="KW-1185">Reference proteome</keyword>
<proteinExistence type="predicted"/>
<reference evidence="2" key="3">
    <citation type="journal article" date="2017" name="Nature">
        <title>Genome sequence of the progenitor of the wheat D genome Aegilops tauschii.</title>
        <authorList>
            <person name="Luo M.C."/>
            <person name="Gu Y.Q."/>
            <person name="Puiu D."/>
            <person name="Wang H."/>
            <person name="Twardziok S.O."/>
            <person name="Deal K.R."/>
            <person name="Huo N."/>
            <person name="Zhu T."/>
            <person name="Wang L."/>
            <person name="Wang Y."/>
            <person name="McGuire P.E."/>
            <person name="Liu S."/>
            <person name="Long H."/>
            <person name="Ramasamy R.K."/>
            <person name="Rodriguez J.C."/>
            <person name="Van S.L."/>
            <person name="Yuan L."/>
            <person name="Wang Z."/>
            <person name="Xia Z."/>
            <person name="Xiao L."/>
            <person name="Anderson O.D."/>
            <person name="Ouyang S."/>
            <person name="Liang Y."/>
            <person name="Zimin A.V."/>
            <person name="Pertea G."/>
            <person name="Qi P."/>
            <person name="Bennetzen J.L."/>
            <person name="Dai X."/>
            <person name="Dawson M.W."/>
            <person name="Muller H.G."/>
            <person name="Kugler K."/>
            <person name="Rivarola-Duarte L."/>
            <person name="Spannagl M."/>
            <person name="Mayer K.F.X."/>
            <person name="Lu F.H."/>
            <person name="Bevan M.W."/>
            <person name="Leroy P."/>
            <person name="Li P."/>
            <person name="You F.M."/>
            <person name="Sun Q."/>
            <person name="Liu Z."/>
            <person name="Lyons E."/>
            <person name="Wicker T."/>
            <person name="Salzberg S.L."/>
            <person name="Devos K.M."/>
            <person name="Dvorak J."/>
        </authorList>
    </citation>
    <scope>NUCLEOTIDE SEQUENCE [LARGE SCALE GENOMIC DNA]</scope>
    <source>
        <strain evidence="2">cv. AL8/78</strain>
    </source>
</reference>
<feature type="compositionally biased region" description="Basic and acidic residues" evidence="1">
    <location>
        <begin position="18"/>
        <end position="28"/>
    </location>
</feature>
<feature type="compositionally biased region" description="Gly residues" evidence="1">
    <location>
        <begin position="142"/>
        <end position="157"/>
    </location>
</feature>